<dbReference type="Gene3D" id="1.20.140.10">
    <property type="entry name" value="Butyryl-CoA Dehydrogenase, subunit A, domain 3"/>
    <property type="match status" value="1"/>
</dbReference>
<dbReference type="SUPFAM" id="SSF47203">
    <property type="entry name" value="Acyl-CoA dehydrogenase C-terminal domain-like"/>
    <property type="match status" value="1"/>
</dbReference>
<dbReference type="Gene3D" id="1.10.540.10">
    <property type="entry name" value="Acyl-CoA dehydrogenase/oxidase, N-terminal domain"/>
    <property type="match status" value="1"/>
</dbReference>
<proteinExistence type="inferred from homology"/>
<dbReference type="GO" id="GO:0050660">
    <property type="term" value="F:flavin adenine dinucleotide binding"/>
    <property type="evidence" value="ECO:0007669"/>
    <property type="project" value="InterPro"/>
</dbReference>
<gene>
    <name evidence="9" type="ORF">JI739_01885</name>
</gene>
<comment type="cofactor">
    <cofactor evidence="1">
        <name>FAD</name>
        <dbReference type="ChEBI" id="CHEBI:57692"/>
    </cofactor>
</comment>
<evidence type="ECO:0000256" key="3">
    <source>
        <dbReference type="ARBA" id="ARBA00022630"/>
    </source>
</evidence>
<evidence type="ECO:0000256" key="5">
    <source>
        <dbReference type="ARBA" id="ARBA00023002"/>
    </source>
</evidence>
<sequence length="386" mass="42370">MLHTFTAEQAAVRETAAAAARKINETIIEIDRQTGHSREWWDAIHLLEREGLLKLHIPKELGGGGHDLFTVVLAEEEIAKVDGGFANIVSHEACSYLIFTNAREAALRDDCLKRMSQGDLTCIAITEPDVGADLARMKTEARRDGDHWVITGDKRVASLAAAAGMYLVFAITDRSKGTKGISAFVIHKGTPGLTVGEPDDLMGYRQLPPADVHLKEVRVPAVQLLGEEGGGLKIFAQALNVGRLGGGTQALGIAQGAFDLALARAKERHTFGKPLIEHQALQFKLAEMQTQIESSRAFVYQVARWMDSVDDISSPEVGRYCAMVKSHCSDMAMKVAIEAVQMFGAYGNYRQYHVERLLRDAKVTQLVDGPNELMKMRIGHALVRNR</sequence>
<comment type="caution">
    <text evidence="9">The sequence shown here is derived from an EMBL/GenBank/DDBJ whole genome shotgun (WGS) entry which is preliminary data.</text>
</comment>
<dbReference type="InterPro" id="IPR009075">
    <property type="entry name" value="AcylCo_DH/oxidase_C"/>
</dbReference>
<keyword evidence="5" id="KW-0560">Oxidoreductase</keyword>
<feature type="domain" description="Acyl-CoA dehydrogenase/oxidase N-terminal" evidence="8">
    <location>
        <begin position="6"/>
        <end position="118"/>
    </location>
</feature>
<dbReference type="PANTHER" id="PTHR43884">
    <property type="entry name" value="ACYL-COA DEHYDROGENASE"/>
    <property type="match status" value="1"/>
</dbReference>
<reference evidence="9" key="1">
    <citation type="submission" date="2021-01" db="EMBL/GenBank/DDBJ databases">
        <title>Ramlibacter sp. strain AW1 16S ribosomal RNA gene Genome sequencing and assembly.</title>
        <authorList>
            <person name="Kang M."/>
        </authorList>
    </citation>
    <scope>NUCLEOTIDE SEQUENCE</scope>
    <source>
        <strain evidence="9">AW1</strain>
    </source>
</reference>
<feature type="domain" description="Acyl-CoA oxidase/dehydrogenase middle" evidence="7">
    <location>
        <begin position="122"/>
        <end position="217"/>
    </location>
</feature>
<dbReference type="Pfam" id="PF00441">
    <property type="entry name" value="Acyl-CoA_dh_1"/>
    <property type="match status" value="1"/>
</dbReference>
<dbReference type="InterPro" id="IPR013786">
    <property type="entry name" value="AcylCoA_DH/ox_N"/>
</dbReference>
<dbReference type="InterPro" id="IPR009100">
    <property type="entry name" value="AcylCoA_DH/oxidase_NM_dom_sf"/>
</dbReference>
<dbReference type="InterPro" id="IPR037069">
    <property type="entry name" value="AcylCoA_DH/ox_N_sf"/>
</dbReference>
<dbReference type="FunFam" id="1.20.140.10:FF:000001">
    <property type="entry name" value="Acyl-CoA dehydrogenase"/>
    <property type="match status" value="1"/>
</dbReference>
<protein>
    <submittedName>
        <fullName evidence="9">Acyl-CoA dehydrogenase family protein</fullName>
    </submittedName>
</protein>
<name>A0A936ZFS7_9BURK</name>
<dbReference type="SUPFAM" id="SSF56645">
    <property type="entry name" value="Acyl-CoA dehydrogenase NM domain-like"/>
    <property type="match status" value="1"/>
</dbReference>
<accession>A0A936ZFS7</accession>
<dbReference type="PIRSF" id="PIRSF016578">
    <property type="entry name" value="HsaA"/>
    <property type="match status" value="1"/>
</dbReference>
<feature type="domain" description="Acyl-CoA dehydrogenase/oxidase C-terminal" evidence="6">
    <location>
        <begin position="229"/>
        <end position="382"/>
    </location>
</feature>
<dbReference type="AlphaFoldDB" id="A0A936ZFS7"/>
<dbReference type="EMBL" id="JAEQNA010000001">
    <property type="protein sequence ID" value="MBL0419087.1"/>
    <property type="molecule type" value="Genomic_DNA"/>
</dbReference>
<evidence type="ECO:0000259" key="8">
    <source>
        <dbReference type="Pfam" id="PF02771"/>
    </source>
</evidence>
<evidence type="ECO:0000313" key="9">
    <source>
        <dbReference type="EMBL" id="MBL0419087.1"/>
    </source>
</evidence>
<keyword evidence="4" id="KW-0274">FAD</keyword>
<evidence type="ECO:0000256" key="1">
    <source>
        <dbReference type="ARBA" id="ARBA00001974"/>
    </source>
</evidence>
<evidence type="ECO:0000256" key="4">
    <source>
        <dbReference type="ARBA" id="ARBA00022827"/>
    </source>
</evidence>
<keyword evidence="3" id="KW-0285">Flavoprotein</keyword>
<dbReference type="InterPro" id="IPR036250">
    <property type="entry name" value="AcylCo_DH-like_C"/>
</dbReference>
<evidence type="ECO:0000313" key="10">
    <source>
        <dbReference type="Proteomes" id="UP000613011"/>
    </source>
</evidence>
<dbReference type="InterPro" id="IPR046373">
    <property type="entry name" value="Acyl-CoA_Oxase/DH_mid-dom_sf"/>
</dbReference>
<comment type="similarity">
    <text evidence="2">Belongs to the acyl-CoA dehydrogenase family.</text>
</comment>
<dbReference type="GO" id="GO:0003995">
    <property type="term" value="F:acyl-CoA dehydrogenase activity"/>
    <property type="evidence" value="ECO:0007669"/>
    <property type="project" value="TreeGrafter"/>
</dbReference>
<evidence type="ECO:0000256" key="2">
    <source>
        <dbReference type="ARBA" id="ARBA00009347"/>
    </source>
</evidence>
<dbReference type="Gene3D" id="2.40.110.10">
    <property type="entry name" value="Butyryl-CoA Dehydrogenase, subunit A, domain 2"/>
    <property type="match status" value="1"/>
</dbReference>
<dbReference type="Pfam" id="PF02770">
    <property type="entry name" value="Acyl-CoA_dh_M"/>
    <property type="match status" value="1"/>
</dbReference>
<dbReference type="PANTHER" id="PTHR43884:SF12">
    <property type="entry name" value="ISOVALERYL-COA DEHYDROGENASE, MITOCHONDRIAL-RELATED"/>
    <property type="match status" value="1"/>
</dbReference>
<dbReference type="RefSeq" id="WP_201682142.1">
    <property type="nucleotide sequence ID" value="NZ_JAEQNA010000001.1"/>
</dbReference>
<dbReference type="InterPro" id="IPR006091">
    <property type="entry name" value="Acyl-CoA_Oxase/DH_mid-dom"/>
</dbReference>
<evidence type="ECO:0000259" key="6">
    <source>
        <dbReference type="Pfam" id="PF00441"/>
    </source>
</evidence>
<dbReference type="Proteomes" id="UP000613011">
    <property type="component" value="Unassembled WGS sequence"/>
</dbReference>
<dbReference type="Pfam" id="PF02771">
    <property type="entry name" value="Acyl-CoA_dh_N"/>
    <property type="match status" value="1"/>
</dbReference>
<organism evidence="9 10">
    <name type="scientific">Ramlibacter aurantiacus</name>
    <dbReference type="NCBI Taxonomy" id="2801330"/>
    <lineage>
        <taxon>Bacteria</taxon>
        <taxon>Pseudomonadati</taxon>
        <taxon>Pseudomonadota</taxon>
        <taxon>Betaproteobacteria</taxon>
        <taxon>Burkholderiales</taxon>
        <taxon>Comamonadaceae</taxon>
        <taxon>Ramlibacter</taxon>
    </lineage>
</organism>
<keyword evidence="10" id="KW-1185">Reference proteome</keyword>
<evidence type="ECO:0000259" key="7">
    <source>
        <dbReference type="Pfam" id="PF02770"/>
    </source>
</evidence>